<sequence length="247" mass="26790">MRKAPDAFRTISEASDALQTPAHVLRFWESKFSQIKPVKRAGGRRYYRPADINLLSGIKMLLHDQGMTIRGVQKLLVEKGARHVAQLAVVEHLPTDAPILEAQKDELLPDIGYADDAEMPSEIAPVTALSEATDTAKVDVAQDDAPEAEAEAEAEAEETAPPTKPLQAEPAATAPILPFPVPPAPKSETGPKNAFANLNNPKRRPAMRMAALAHILRTNPPSEDRLRKAAPAAARLEALLARMQKTD</sequence>
<evidence type="ECO:0000313" key="4">
    <source>
        <dbReference type="Proteomes" id="UP000249364"/>
    </source>
</evidence>
<dbReference type="GO" id="GO:0006355">
    <property type="term" value="P:regulation of DNA-templated transcription"/>
    <property type="evidence" value="ECO:0007669"/>
    <property type="project" value="InterPro"/>
</dbReference>
<keyword evidence="4" id="KW-1185">Reference proteome</keyword>
<keyword evidence="3" id="KW-0238">DNA-binding</keyword>
<comment type="caution">
    <text evidence="3">The sequence shown here is derived from an EMBL/GenBank/DDBJ whole genome shotgun (WGS) entry which is preliminary data.</text>
</comment>
<dbReference type="Proteomes" id="UP000249364">
    <property type="component" value="Unassembled WGS sequence"/>
</dbReference>
<dbReference type="Gene3D" id="1.10.1660.10">
    <property type="match status" value="1"/>
</dbReference>
<dbReference type="InterPro" id="IPR009061">
    <property type="entry name" value="DNA-bd_dom_put_sf"/>
</dbReference>
<dbReference type="SUPFAM" id="SSF46955">
    <property type="entry name" value="Putative DNA-binding domain"/>
    <property type="match status" value="1"/>
</dbReference>
<dbReference type="CDD" id="cd04765">
    <property type="entry name" value="HTH_MlrA-like_sg2"/>
    <property type="match status" value="1"/>
</dbReference>
<protein>
    <submittedName>
        <fullName evidence="3">DNA-binding transcriptional MerR regulator</fullName>
    </submittedName>
</protein>
<dbReference type="Pfam" id="PF13411">
    <property type="entry name" value="MerR_1"/>
    <property type="match status" value="1"/>
</dbReference>
<dbReference type="AlphaFoldDB" id="A0A2W7R255"/>
<feature type="domain" description="HTH merR-type" evidence="2">
    <location>
        <begin position="10"/>
        <end position="78"/>
    </location>
</feature>
<name>A0A2W7R255_9RHOB</name>
<accession>A0A2W7R255</accession>
<dbReference type="InterPro" id="IPR000551">
    <property type="entry name" value="MerR-type_HTH_dom"/>
</dbReference>
<dbReference type="GO" id="GO:0003677">
    <property type="term" value="F:DNA binding"/>
    <property type="evidence" value="ECO:0007669"/>
    <property type="project" value="UniProtKB-KW"/>
</dbReference>
<dbReference type="STRING" id="121821.GCA_001870675_02421"/>
<dbReference type="EMBL" id="QKZQ01000001">
    <property type="protein sequence ID" value="PZX48199.1"/>
    <property type="molecule type" value="Genomic_DNA"/>
</dbReference>
<feature type="compositionally biased region" description="Acidic residues" evidence="1">
    <location>
        <begin position="143"/>
        <end position="158"/>
    </location>
</feature>
<evidence type="ECO:0000256" key="1">
    <source>
        <dbReference type="SAM" id="MobiDB-lite"/>
    </source>
</evidence>
<reference evidence="3 4" key="1">
    <citation type="submission" date="2018-06" db="EMBL/GenBank/DDBJ databases">
        <title>Genomic Encyclopedia of Archaeal and Bacterial Type Strains, Phase II (KMG-II): from individual species to whole genera.</title>
        <authorList>
            <person name="Goeker M."/>
        </authorList>
    </citation>
    <scope>NUCLEOTIDE SEQUENCE [LARGE SCALE GENOMIC DNA]</scope>
    <source>
        <strain evidence="3 4">DSM 13087</strain>
    </source>
</reference>
<proteinExistence type="predicted"/>
<organism evidence="3 4">
    <name type="scientific">Roseinatronobacter thiooxidans</name>
    <dbReference type="NCBI Taxonomy" id="121821"/>
    <lineage>
        <taxon>Bacteria</taxon>
        <taxon>Pseudomonadati</taxon>
        <taxon>Pseudomonadota</taxon>
        <taxon>Alphaproteobacteria</taxon>
        <taxon>Rhodobacterales</taxon>
        <taxon>Paracoccaceae</taxon>
        <taxon>Roseinatronobacter</taxon>
    </lineage>
</organism>
<evidence type="ECO:0000259" key="2">
    <source>
        <dbReference type="PROSITE" id="PS50937"/>
    </source>
</evidence>
<feature type="region of interest" description="Disordered" evidence="1">
    <location>
        <begin position="143"/>
        <end position="166"/>
    </location>
</feature>
<gene>
    <name evidence="3" type="ORF">LY56_00349</name>
</gene>
<dbReference type="PROSITE" id="PS50937">
    <property type="entry name" value="HTH_MERR_2"/>
    <property type="match status" value="1"/>
</dbReference>
<dbReference type="RefSeq" id="WP_084386149.1">
    <property type="nucleotide sequence ID" value="NZ_MEHT01000009.1"/>
</dbReference>
<dbReference type="OrthoDB" id="9810140at2"/>
<dbReference type="SMART" id="SM00422">
    <property type="entry name" value="HTH_MERR"/>
    <property type="match status" value="1"/>
</dbReference>
<evidence type="ECO:0000313" key="3">
    <source>
        <dbReference type="EMBL" id="PZX48199.1"/>
    </source>
</evidence>